<dbReference type="PROSITE" id="PS50850">
    <property type="entry name" value="MFS"/>
    <property type="match status" value="1"/>
</dbReference>
<dbReference type="RefSeq" id="WP_156216546.1">
    <property type="nucleotide sequence ID" value="NZ_WOFH01000004.1"/>
</dbReference>
<dbReference type="PANTHER" id="PTHR23513">
    <property type="entry name" value="INTEGRAL MEMBRANE EFFLUX PROTEIN-RELATED"/>
    <property type="match status" value="1"/>
</dbReference>
<dbReference type="AlphaFoldDB" id="A0A7K1KZ70"/>
<sequence>MPGALWRDRELRLLTVGLTTGMAGDSVMLLTFAVWVKSLTGSTASAAMVMPCLAGPSALAPLGGWLLDRVSKRRFLVHANLVAAVVLLPLLAVRDRSDVWIIYVVAALYGTLFVATAAALNGLLKELLDDDMLVAVNGTLQGIKEGLRVAGPLTGAALFAVLGGAAVALVDAVTFLVAAGSIAAIRPPRFEVRRGGPSWRGELSAGVRHLVDDPALRRTMTASAIAWLVLGLGESVSFAIVERGLHRPPEFLGVLACAQGVGSVAGGLASARAVRRVGEMGALAVGLCAFGAGTALCAVAALPAVLAGRVVAGAGFAVGMVAFVTLLQRRTPASLLGRVSTAAETFTSGPQTISIMIGAALIATVDHRLLLGVMAVGMVGAGLHLWPHRHLAARAPAHVDRSPTMIDIRHRDGNDLV</sequence>
<feature type="transmembrane region" description="Helical" evidence="6">
    <location>
        <begin position="369"/>
        <end position="386"/>
    </location>
</feature>
<dbReference type="InterPro" id="IPR036259">
    <property type="entry name" value="MFS_trans_sf"/>
</dbReference>
<comment type="caution">
    <text evidence="8">The sequence shown here is derived from an EMBL/GenBank/DDBJ whole genome shotgun (WGS) entry which is preliminary data.</text>
</comment>
<dbReference type="CDD" id="cd06173">
    <property type="entry name" value="MFS_MefA_like"/>
    <property type="match status" value="1"/>
</dbReference>
<protein>
    <submittedName>
        <fullName evidence="8">MFS transporter</fullName>
    </submittedName>
</protein>
<dbReference type="InterPro" id="IPR020846">
    <property type="entry name" value="MFS_dom"/>
</dbReference>
<dbReference type="PANTHER" id="PTHR23513:SF6">
    <property type="entry name" value="MAJOR FACILITATOR SUPERFAMILY ASSOCIATED DOMAIN-CONTAINING PROTEIN"/>
    <property type="match status" value="1"/>
</dbReference>
<dbReference type="Pfam" id="PF07690">
    <property type="entry name" value="MFS_1"/>
    <property type="match status" value="1"/>
</dbReference>
<feature type="domain" description="Major facilitator superfamily (MFS) profile" evidence="7">
    <location>
        <begin position="1"/>
        <end position="190"/>
    </location>
</feature>
<evidence type="ECO:0000256" key="3">
    <source>
        <dbReference type="ARBA" id="ARBA00022692"/>
    </source>
</evidence>
<feature type="transmembrane region" description="Helical" evidence="6">
    <location>
        <begin position="283"/>
        <end position="304"/>
    </location>
</feature>
<keyword evidence="3 6" id="KW-0812">Transmembrane</keyword>
<feature type="transmembrane region" description="Helical" evidence="6">
    <location>
        <begin position="251"/>
        <end position="271"/>
    </location>
</feature>
<comment type="subcellular location">
    <subcellularLocation>
        <location evidence="1">Cell membrane</location>
        <topology evidence="1">Multi-pass membrane protein</topology>
    </subcellularLocation>
</comment>
<feature type="transmembrane region" description="Helical" evidence="6">
    <location>
        <begin position="310"/>
        <end position="327"/>
    </location>
</feature>
<name>A0A7K1KZ70_9ACTN</name>
<accession>A0A7K1KZ70</accession>
<keyword evidence="9" id="KW-1185">Reference proteome</keyword>
<feature type="transmembrane region" description="Helical" evidence="6">
    <location>
        <begin position="43"/>
        <end position="63"/>
    </location>
</feature>
<keyword evidence="5 6" id="KW-0472">Membrane</keyword>
<dbReference type="SUPFAM" id="SSF103473">
    <property type="entry name" value="MFS general substrate transporter"/>
    <property type="match status" value="1"/>
</dbReference>
<dbReference type="EMBL" id="WOFH01000004">
    <property type="protein sequence ID" value="MUN37504.1"/>
    <property type="molecule type" value="Genomic_DNA"/>
</dbReference>
<dbReference type="InterPro" id="IPR011701">
    <property type="entry name" value="MFS"/>
</dbReference>
<reference evidence="8 9" key="1">
    <citation type="submission" date="2019-11" db="EMBL/GenBank/DDBJ databases">
        <authorList>
            <person name="Cao P."/>
        </authorList>
    </citation>
    <scope>NUCLEOTIDE SEQUENCE [LARGE SCALE GENOMIC DNA]</scope>
    <source>
        <strain evidence="8 9">NEAU-AAG5</strain>
    </source>
</reference>
<feature type="transmembrane region" description="Helical" evidence="6">
    <location>
        <begin position="100"/>
        <end position="124"/>
    </location>
</feature>
<dbReference type="GO" id="GO:0022857">
    <property type="term" value="F:transmembrane transporter activity"/>
    <property type="evidence" value="ECO:0007669"/>
    <property type="project" value="InterPro"/>
</dbReference>
<proteinExistence type="predicted"/>
<evidence type="ECO:0000256" key="1">
    <source>
        <dbReference type="ARBA" id="ARBA00004651"/>
    </source>
</evidence>
<keyword evidence="4 6" id="KW-1133">Transmembrane helix</keyword>
<organism evidence="8 9">
    <name type="scientific">Actinomadura litoris</name>
    <dbReference type="NCBI Taxonomy" id="2678616"/>
    <lineage>
        <taxon>Bacteria</taxon>
        <taxon>Bacillati</taxon>
        <taxon>Actinomycetota</taxon>
        <taxon>Actinomycetes</taxon>
        <taxon>Streptosporangiales</taxon>
        <taxon>Thermomonosporaceae</taxon>
        <taxon>Actinomadura</taxon>
    </lineage>
</organism>
<dbReference type="Proteomes" id="UP000432015">
    <property type="component" value="Unassembled WGS sequence"/>
</dbReference>
<keyword evidence="2" id="KW-1003">Cell membrane</keyword>
<evidence type="ECO:0000256" key="4">
    <source>
        <dbReference type="ARBA" id="ARBA00022989"/>
    </source>
</evidence>
<gene>
    <name evidence="8" type="ORF">GNZ18_12945</name>
</gene>
<evidence type="ECO:0000259" key="7">
    <source>
        <dbReference type="PROSITE" id="PS50850"/>
    </source>
</evidence>
<evidence type="ECO:0000256" key="6">
    <source>
        <dbReference type="SAM" id="Phobius"/>
    </source>
</evidence>
<evidence type="ECO:0000313" key="8">
    <source>
        <dbReference type="EMBL" id="MUN37504.1"/>
    </source>
</evidence>
<evidence type="ECO:0000256" key="2">
    <source>
        <dbReference type="ARBA" id="ARBA00022475"/>
    </source>
</evidence>
<feature type="transmembrane region" description="Helical" evidence="6">
    <location>
        <begin position="156"/>
        <end position="185"/>
    </location>
</feature>
<evidence type="ECO:0000256" key="5">
    <source>
        <dbReference type="ARBA" id="ARBA00023136"/>
    </source>
</evidence>
<evidence type="ECO:0000313" key="9">
    <source>
        <dbReference type="Proteomes" id="UP000432015"/>
    </source>
</evidence>
<dbReference type="GO" id="GO:0005886">
    <property type="term" value="C:plasma membrane"/>
    <property type="evidence" value="ECO:0007669"/>
    <property type="project" value="UniProtKB-SubCell"/>
</dbReference>
<feature type="transmembrane region" description="Helical" evidence="6">
    <location>
        <begin position="224"/>
        <end position="245"/>
    </location>
</feature>
<dbReference type="Gene3D" id="1.20.1250.20">
    <property type="entry name" value="MFS general substrate transporter like domains"/>
    <property type="match status" value="1"/>
</dbReference>
<feature type="transmembrane region" description="Helical" evidence="6">
    <location>
        <begin position="12"/>
        <end position="36"/>
    </location>
</feature>